<name>A0A9P6JBH6_MORAP</name>
<accession>A0A9P6JBH6</accession>
<comment type="caution">
    <text evidence="4">The sequence shown here is derived from an EMBL/GenBank/DDBJ whole genome shotgun (WGS) entry which is preliminary data.</text>
</comment>
<reference evidence="4" key="1">
    <citation type="journal article" date="2020" name="Fungal Divers.">
        <title>Resolving the Mortierellaceae phylogeny through synthesis of multi-gene phylogenetics and phylogenomics.</title>
        <authorList>
            <person name="Vandepol N."/>
            <person name="Liber J."/>
            <person name="Desiro A."/>
            <person name="Na H."/>
            <person name="Kennedy M."/>
            <person name="Barry K."/>
            <person name="Grigoriev I.V."/>
            <person name="Miller A.N."/>
            <person name="O'Donnell K."/>
            <person name="Stajich J.E."/>
            <person name="Bonito G."/>
        </authorList>
    </citation>
    <scope>NUCLEOTIDE SEQUENCE</scope>
    <source>
        <strain evidence="4">CK1249</strain>
    </source>
</reference>
<feature type="compositionally biased region" description="Polar residues" evidence="2">
    <location>
        <begin position="99"/>
        <end position="108"/>
    </location>
</feature>
<keyword evidence="1" id="KW-0479">Metal-binding</keyword>
<evidence type="ECO:0000256" key="1">
    <source>
        <dbReference type="PROSITE-ProRule" id="PRU00042"/>
    </source>
</evidence>
<evidence type="ECO:0000313" key="5">
    <source>
        <dbReference type="Proteomes" id="UP000738359"/>
    </source>
</evidence>
<protein>
    <recommendedName>
        <fullName evidence="3">C2H2-type domain-containing protein</fullName>
    </recommendedName>
</protein>
<dbReference type="PROSITE" id="PS50157">
    <property type="entry name" value="ZINC_FINGER_C2H2_2"/>
    <property type="match status" value="1"/>
</dbReference>
<dbReference type="OrthoDB" id="6365676at2759"/>
<dbReference type="Gene3D" id="3.30.160.60">
    <property type="entry name" value="Classic Zinc Finger"/>
    <property type="match status" value="1"/>
</dbReference>
<dbReference type="SMART" id="SM00355">
    <property type="entry name" value="ZnF_C2H2"/>
    <property type="match status" value="1"/>
</dbReference>
<keyword evidence="5" id="KW-1185">Reference proteome</keyword>
<keyword evidence="1" id="KW-0863">Zinc-finger</keyword>
<dbReference type="InterPro" id="IPR036236">
    <property type="entry name" value="Znf_C2H2_sf"/>
</dbReference>
<sequence length="261" mass="28740">MPVHFERCQAGFSPDMQPCPVPDFGNGSNNGYDHAKSIHPFQMEQLSLSINNLEHATSSRIKNEYPDFHAGLAYTSGEMQDAGVCRRPFSSSSPPTTPQANGSDSLFNHSFESSGSPFHAPSRDYSLACFEVPDVYPRYVYPRHCSLGSFYPITQSHELLESFQAPAMCSGESTPMLSTSSSTSISSDASLPPKNPSCSVGASSKRRASTSRSRATRRASLSSESLGRLYPCIFDDCGKLFKRSEHLKRHVRSVHTLEKRE</sequence>
<organism evidence="4 5">
    <name type="scientific">Mortierella alpina</name>
    <name type="common">Oleaginous fungus</name>
    <name type="synonym">Mortierella renispora</name>
    <dbReference type="NCBI Taxonomy" id="64518"/>
    <lineage>
        <taxon>Eukaryota</taxon>
        <taxon>Fungi</taxon>
        <taxon>Fungi incertae sedis</taxon>
        <taxon>Mucoromycota</taxon>
        <taxon>Mortierellomycotina</taxon>
        <taxon>Mortierellomycetes</taxon>
        <taxon>Mortierellales</taxon>
        <taxon>Mortierellaceae</taxon>
        <taxon>Mortierella</taxon>
    </lineage>
</organism>
<feature type="compositionally biased region" description="Low complexity" evidence="2">
    <location>
        <begin position="174"/>
        <end position="190"/>
    </location>
</feature>
<dbReference type="AlphaFoldDB" id="A0A9P6JBH6"/>
<dbReference type="InterPro" id="IPR013087">
    <property type="entry name" value="Znf_C2H2_type"/>
</dbReference>
<feature type="domain" description="C2H2-type" evidence="3">
    <location>
        <begin position="230"/>
        <end position="260"/>
    </location>
</feature>
<evidence type="ECO:0000313" key="4">
    <source>
        <dbReference type="EMBL" id="KAF9966661.1"/>
    </source>
</evidence>
<evidence type="ECO:0000256" key="2">
    <source>
        <dbReference type="SAM" id="MobiDB-lite"/>
    </source>
</evidence>
<dbReference type="Proteomes" id="UP000738359">
    <property type="component" value="Unassembled WGS sequence"/>
</dbReference>
<feature type="compositionally biased region" description="Basic residues" evidence="2">
    <location>
        <begin position="204"/>
        <end position="217"/>
    </location>
</feature>
<dbReference type="PROSITE" id="PS00028">
    <property type="entry name" value="ZINC_FINGER_C2H2_1"/>
    <property type="match status" value="1"/>
</dbReference>
<dbReference type="SUPFAM" id="SSF57667">
    <property type="entry name" value="beta-beta-alpha zinc fingers"/>
    <property type="match status" value="1"/>
</dbReference>
<gene>
    <name evidence="4" type="ORF">BGZ70_001648</name>
</gene>
<feature type="region of interest" description="Disordered" evidence="2">
    <location>
        <begin position="174"/>
        <end position="220"/>
    </location>
</feature>
<keyword evidence="1" id="KW-0862">Zinc</keyword>
<evidence type="ECO:0000259" key="3">
    <source>
        <dbReference type="PROSITE" id="PS50157"/>
    </source>
</evidence>
<proteinExistence type="predicted"/>
<dbReference type="GO" id="GO:0008270">
    <property type="term" value="F:zinc ion binding"/>
    <property type="evidence" value="ECO:0007669"/>
    <property type="project" value="UniProtKB-KW"/>
</dbReference>
<feature type="region of interest" description="Disordered" evidence="2">
    <location>
        <begin position="86"/>
        <end position="108"/>
    </location>
</feature>
<dbReference type="EMBL" id="JAAAHY010000138">
    <property type="protein sequence ID" value="KAF9966661.1"/>
    <property type="molecule type" value="Genomic_DNA"/>
</dbReference>